<evidence type="ECO:0000313" key="3">
    <source>
        <dbReference type="Proteomes" id="UP000176902"/>
    </source>
</evidence>
<reference evidence="2 3" key="1">
    <citation type="journal article" date="2016" name="Nat. Commun.">
        <title>Thousands of microbial genomes shed light on interconnected biogeochemical processes in an aquifer system.</title>
        <authorList>
            <person name="Anantharaman K."/>
            <person name="Brown C.T."/>
            <person name="Hug L.A."/>
            <person name="Sharon I."/>
            <person name="Castelle C.J."/>
            <person name="Probst A.J."/>
            <person name="Thomas B.C."/>
            <person name="Singh A."/>
            <person name="Wilkins M.J."/>
            <person name="Karaoz U."/>
            <person name="Brodie E.L."/>
            <person name="Williams K.H."/>
            <person name="Hubbard S.S."/>
            <person name="Banfield J.F."/>
        </authorList>
    </citation>
    <scope>NUCLEOTIDE SEQUENCE [LARGE SCALE GENOMIC DNA]</scope>
</reference>
<protein>
    <recommendedName>
        <fullName evidence="1">Transcriptional repressor PaaX-like central Cas2-like domain-containing protein</fullName>
    </recommendedName>
</protein>
<dbReference type="Pfam" id="PF20803">
    <property type="entry name" value="PaaX_M"/>
    <property type="match status" value="1"/>
</dbReference>
<sequence>MSRPPSKKRFLTDFTLLVLEKSIDGYIRFEDFAYHPMMVGRDLKKSELSQAVKRLRENGLVELISDKELIFRLTDSGRDRALWKKMGLGEEKWDGKWRLVIWDIPEKRRAARDLLRYKLKQLGFKQWQQSVWASKVNCTKLLRDFIRKTGIEDWVMVVESENVG</sequence>
<dbReference type="STRING" id="1797768.A3C59_03465"/>
<dbReference type="PANTHER" id="PTHR30319:SF1">
    <property type="entry name" value="TRANSCRIPTIONAL REPRESSOR PAAX"/>
    <property type="match status" value="1"/>
</dbReference>
<dbReference type="GO" id="GO:0006351">
    <property type="term" value="P:DNA-templated transcription"/>
    <property type="evidence" value="ECO:0007669"/>
    <property type="project" value="TreeGrafter"/>
</dbReference>
<evidence type="ECO:0000259" key="1">
    <source>
        <dbReference type="Pfam" id="PF20803"/>
    </source>
</evidence>
<dbReference type="EMBL" id="MFCV01000044">
    <property type="protein sequence ID" value="OGE30748.1"/>
    <property type="molecule type" value="Genomic_DNA"/>
</dbReference>
<dbReference type="SUPFAM" id="SSF46785">
    <property type="entry name" value="Winged helix' DNA-binding domain"/>
    <property type="match status" value="1"/>
</dbReference>
<feature type="domain" description="Transcriptional repressor PaaX-like central Cas2-like" evidence="1">
    <location>
        <begin position="91"/>
        <end position="163"/>
    </location>
</feature>
<proteinExistence type="predicted"/>
<evidence type="ECO:0000313" key="2">
    <source>
        <dbReference type="EMBL" id="OGE30748.1"/>
    </source>
</evidence>
<dbReference type="InterPro" id="IPR048846">
    <property type="entry name" value="PaaX-like_central"/>
</dbReference>
<name>A0A1F5JQB2_9BACT</name>
<comment type="caution">
    <text evidence="2">The sequence shown here is derived from an EMBL/GenBank/DDBJ whole genome shotgun (WGS) entry which is preliminary data.</text>
</comment>
<dbReference type="PANTHER" id="PTHR30319">
    <property type="entry name" value="PHENYLACETIC ACID REGULATOR-RELATED TRANSCRIPTIONAL REPRESSOR"/>
    <property type="match status" value="1"/>
</dbReference>
<dbReference type="InterPro" id="IPR036390">
    <property type="entry name" value="WH_DNA-bd_sf"/>
</dbReference>
<accession>A0A1F5JQB2</accession>
<dbReference type="Gene3D" id="3.30.70.2650">
    <property type="match status" value="1"/>
</dbReference>
<organism evidence="2 3">
    <name type="scientific">Candidatus Daviesbacteria bacterium RIFCSPHIGHO2_02_FULL_36_13</name>
    <dbReference type="NCBI Taxonomy" id="1797768"/>
    <lineage>
        <taxon>Bacteria</taxon>
        <taxon>Candidatus Daviesiibacteriota</taxon>
    </lineage>
</organism>
<gene>
    <name evidence="2" type="ORF">A3C59_03465</name>
</gene>
<dbReference type="AlphaFoldDB" id="A0A1F5JQB2"/>
<dbReference type="Proteomes" id="UP000176902">
    <property type="component" value="Unassembled WGS sequence"/>
</dbReference>